<keyword evidence="3" id="KW-1185">Reference proteome</keyword>
<protein>
    <submittedName>
        <fullName evidence="2">Uncharacterized protein</fullName>
    </submittedName>
</protein>
<evidence type="ECO:0000313" key="2">
    <source>
        <dbReference type="EMBL" id="KAF6141098.1"/>
    </source>
</evidence>
<sequence>MATLQFKDDCDSMKVGLRELDSSWTRQANELREIGTVTVSCSQVPQVLSWGVLPQGFRRLTPYHSQMDWRYLRRALRRRRPWFVEKSDIPHCVRGEGALQQDVAHFRGRNARVHRPYIFQKVKKEKGGVKKSQENKSSSSKDNLSKPTGKKLGLQIDPD</sequence>
<proteinExistence type="predicted"/>
<comment type="caution">
    <text evidence="2">The sequence shown here is derived from an EMBL/GenBank/DDBJ whole genome shotgun (WGS) entry which is preliminary data.</text>
</comment>
<gene>
    <name evidence="2" type="ORF">GIB67_006543</name>
</gene>
<feature type="compositionally biased region" description="Basic and acidic residues" evidence="1">
    <location>
        <begin position="125"/>
        <end position="134"/>
    </location>
</feature>
<feature type="region of interest" description="Disordered" evidence="1">
    <location>
        <begin position="121"/>
        <end position="159"/>
    </location>
</feature>
<evidence type="ECO:0000256" key="1">
    <source>
        <dbReference type="SAM" id="MobiDB-lite"/>
    </source>
</evidence>
<organism evidence="2 3">
    <name type="scientific">Kingdonia uniflora</name>
    <dbReference type="NCBI Taxonomy" id="39325"/>
    <lineage>
        <taxon>Eukaryota</taxon>
        <taxon>Viridiplantae</taxon>
        <taxon>Streptophyta</taxon>
        <taxon>Embryophyta</taxon>
        <taxon>Tracheophyta</taxon>
        <taxon>Spermatophyta</taxon>
        <taxon>Magnoliopsida</taxon>
        <taxon>Ranunculales</taxon>
        <taxon>Circaeasteraceae</taxon>
        <taxon>Kingdonia</taxon>
    </lineage>
</organism>
<dbReference type="EMBL" id="JACGCM010002332">
    <property type="protein sequence ID" value="KAF6141098.1"/>
    <property type="molecule type" value="Genomic_DNA"/>
</dbReference>
<name>A0A7J7LEV7_9MAGN</name>
<dbReference type="AlphaFoldDB" id="A0A7J7LEV7"/>
<feature type="compositionally biased region" description="Low complexity" evidence="1">
    <location>
        <begin position="135"/>
        <end position="146"/>
    </location>
</feature>
<accession>A0A7J7LEV7</accession>
<dbReference type="Proteomes" id="UP000541444">
    <property type="component" value="Unassembled WGS sequence"/>
</dbReference>
<evidence type="ECO:0000313" key="3">
    <source>
        <dbReference type="Proteomes" id="UP000541444"/>
    </source>
</evidence>
<reference evidence="2 3" key="1">
    <citation type="journal article" date="2020" name="IScience">
        <title>Genome Sequencing of the Endangered Kingdonia uniflora (Circaeasteraceae, Ranunculales) Reveals Potential Mechanisms of Evolutionary Specialization.</title>
        <authorList>
            <person name="Sun Y."/>
            <person name="Deng T."/>
            <person name="Zhang A."/>
            <person name="Moore M.J."/>
            <person name="Landis J.B."/>
            <person name="Lin N."/>
            <person name="Zhang H."/>
            <person name="Zhang X."/>
            <person name="Huang J."/>
            <person name="Zhang X."/>
            <person name="Sun H."/>
            <person name="Wang H."/>
        </authorList>
    </citation>
    <scope>NUCLEOTIDE SEQUENCE [LARGE SCALE GENOMIC DNA]</scope>
    <source>
        <strain evidence="2">TB1705</strain>
        <tissue evidence="2">Leaf</tissue>
    </source>
</reference>